<evidence type="ECO:0000256" key="8">
    <source>
        <dbReference type="ARBA" id="ARBA00022741"/>
    </source>
</evidence>
<keyword evidence="9" id="KW-0067">ATP-binding</keyword>
<dbReference type="PROSITE" id="PS51163">
    <property type="entry name" value="YRDC"/>
    <property type="match status" value="1"/>
</dbReference>
<accession>X1CYL9</accession>
<dbReference type="AlphaFoldDB" id="X1CYL9"/>
<dbReference type="EC" id="2.7.7.87" evidence="3"/>
<dbReference type="GO" id="GO:0061710">
    <property type="term" value="F:L-threonylcarbamoyladenylate synthase"/>
    <property type="evidence" value="ECO:0007669"/>
    <property type="project" value="UniProtKB-EC"/>
</dbReference>
<gene>
    <name evidence="13" type="ORF">S01H4_54406</name>
</gene>
<keyword evidence="8" id="KW-0547">Nucleotide-binding</keyword>
<protein>
    <recommendedName>
        <fullName evidence="10">L-threonylcarbamoyladenylate synthase</fullName>
        <ecNumber evidence="3">2.7.7.87</ecNumber>
    </recommendedName>
    <alternativeName>
        <fullName evidence="10">L-threonylcarbamoyladenylate synthase</fullName>
    </alternativeName>
</protein>
<evidence type="ECO:0000259" key="12">
    <source>
        <dbReference type="PROSITE" id="PS51163"/>
    </source>
</evidence>
<evidence type="ECO:0000256" key="4">
    <source>
        <dbReference type="ARBA" id="ARBA00022490"/>
    </source>
</evidence>
<evidence type="ECO:0000256" key="7">
    <source>
        <dbReference type="ARBA" id="ARBA00022695"/>
    </source>
</evidence>
<name>X1CYL9_9ZZZZ</name>
<dbReference type="GO" id="GO:0000049">
    <property type="term" value="F:tRNA binding"/>
    <property type="evidence" value="ECO:0007669"/>
    <property type="project" value="TreeGrafter"/>
</dbReference>
<dbReference type="GO" id="GO:0008033">
    <property type="term" value="P:tRNA processing"/>
    <property type="evidence" value="ECO:0007669"/>
    <property type="project" value="UniProtKB-KW"/>
</dbReference>
<keyword evidence="6" id="KW-0819">tRNA processing</keyword>
<dbReference type="InterPro" id="IPR050156">
    <property type="entry name" value="TC-AMP_synthase_SUA5"/>
</dbReference>
<comment type="subcellular location">
    <subcellularLocation>
        <location evidence="1">Cytoplasm</location>
    </subcellularLocation>
</comment>
<dbReference type="GO" id="GO:0006450">
    <property type="term" value="P:regulation of translational fidelity"/>
    <property type="evidence" value="ECO:0007669"/>
    <property type="project" value="TreeGrafter"/>
</dbReference>
<evidence type="ECO:0000256" key="11">
    <source>
        <dbReference type="ARBA" id="ARBA00048366"/>
    </source>
</evidence>
<dbReference type="GO" id="GO:0003725">
    <property type="term" value="F:double-stranded RNA binding"/>
    <property type="evidence" value="ECO:0007669"/>
    <property type="project" value="InterPro"/>
</dbReference>
<feature type="domain" description="YrdC-like" evidence="12">
    <location>
        <begin position="14"/>
        <end position="119"/>
    </location>
</feature>
<dbReference type="PANTHER" id="PTHR17490:SF16">
    <property type="entry name" value="THREONYLCARBAMOYL-AMP SYNTHASE"/>
    <property type="match status" value="1"/>
</dbReference>
<evidence type="ECO:0000256" key="9">
    <source>
        <dbReference type="ARBA" id="ARBA00022840"/>
    </source>
</evidence>
<organism evidence="13">
    <name type="scientific">marine sediment metagenome</name>
    <dbReference type="NCBI Taxonomy" id="412755"/>
    <lineage>
        <taxon>unclassified sequences</taxon>
        <taxon>metagenomes</taxon>
        <taxon>ecological metagenomes</taxon>
    </lineage>
</organism>
<comment type="catalytic activity">
    <reaction evidence="11">
        <text>L-threonine + hydrogencarbonate + ATP = L-threonylcarbamoyladenylate + diphosphate + H2O</text>
        <dbReference type="Rhea" id="RHEA:36407"/>
        <dbReference type="ChEBI" id="CHEBI:15377"/>
        <dbReference type="ChEBI" id="CHEBI:17544"/>
        <dbReference type="ChEBI" id="CHEBI:30616"/>
        <dbReference type="ChEBI" id="CHEBI:33019"/>
        <dbReference type="ChEBI" id="CHEBI:57926"/>
        <dbReference type="ChEBI" id="CHEBI:73682"/>
        <dbReference type="EC" id="2.7.7.87"/>
    </reaction>
</comment>
<dbReference type="Gene3D" id="3.90.870.10">
    <property type="entry name" value="DHBP synthase"/>
    <property type="match status" value="1"/>
</dbReference>
<comment type="similarity">
    <text evidence="2">Belongs to the SUA5 family.</text>
</comment>
<dbReference type="GO" id="GO:0005524">
    <property type="term" value="F:ATP binding"/>
    <property type="evidence" value="ECO:0007669"/>
    <property type="project" value="UniProtKB-KW"/>
</dbReference>
<proteinExistence type="inferred from homology"/>
<dbReference type="SUPFAM" id="SSF55821">
    <property type="entry name" value="YrdC/RibB"/>
    <property type="match status" value="1"/>
</dbReference>
<dbReference type="PANTHER" id="PTHR17490">
    <property type="entry name" value="SUA5"/>
    <property type="match status" value="1"/>
</dbReference>
<sequence length="119" mass="12738">MAKIFEVDLKRPRIMAVAEAAATIRTGGLVLYPTETVYGLGADACLDEAVAKVFAAKARPLEDPIPVAVNSLELAQQIAELTPTAELALKKFLPGPLTLVVKAKPKKISKLLTKGEFRP</sequence>
<dbReference type="Pfam" id="PF01300">
    <property type="entry name" value="Sua5_yciO_yrdC"/>
    <property type="match status" value="1"/>
</dbReference>
<keyword evidence="5" id="KW-0808">Transferase</keyword>
<dbReference type="InterPro" id="IPR017945">
    <property type="entry name" value="DHBP_synth_RibB-like_a/b_dom"/>
</dbReference>
<evidence type="ECO:0000313" key="13">
    <source>
        <dbReference type="EMBL" id="GAH12947.1"/>
    </source>
</evidence>
<comment type="caution">
    <text evidence="13">The sequence shown here is derived from an EMBL/GenBank/DDBJ whole genome shotgun (WGS) entry which is preliminary data.</text>
</comment>
<evidence type="ECO:0000256" key="10">
    <source>
        <dbReference type="ARBA" id="ARBA00029774"/>
    </source>
</evidence>
<keyword evidence="4" id="KW-0963">Cytoplasm</keyword>
<dbReference type="InterPro" id="IPR006070">
    <property type="entry name" value="Sua5-like_dom"/>
</dbReference>
<feature type="non-terminal residue" evidence="13">
    <location>
        <position position="119"/>
    </location>
</feature>
<dbReference type="EMBL" id="BART01031307">
    <property type="protein sequence ID" value="GAH12947.1"/>
    <property type="molecule type" value="Genomic_DNA"/>
</dbReference>
<evidence type="ECO:0000256" key="1">
    <source>
        <dbReference type="ARBA" id="ARBA00004496"/>
    </source>
</evidence>
<keyword evidence="7" id="KW-0548">Nucleotidyltransferase</keyword>
<evidence type="ECO:0000256" key="5">
    <source>
        <dbReference type="ARBA" id="ARBA00022679"/>
    </source>
</evidence>
<evidence type="ECO:0000256" key="2">
    <source>
        <dbReference type="ARBA" id="ARBA00007663"/>
    </source>
</evidence>
<evidence type="ECO:0000256" key="3">
    <source>
        <dbReference type="ARBA" id="ARBA00012584"/>
    </source>
</evidence>
<reference evidence="13" key="1">
    <citation type="journal article" date="2014" name="Front. Microbiol.">
        <title>High frequency of phylogenetically diverse reductive dehalogenase-homologous genes in deep subseafloor sedimentary metagenomes.</title>
        <authorList>
            <person name="Kawai M."/>
            <person name="Futagami T."/>
            <person name="Toyoda A."/>
            <person name="Takaki Y."/>
            <person name="Nishi S."/>
            <person name="Hori S."/>
            <person name="Arai W."/>
            <person name="Tsubouchi T."/>
            <person name="Morono Y."/>
            <person name="Uchiyama I."/>
            <person name="Ito T."/>
            <person name="Fujiyama A."/>
            <person name="Inagaki F."/>
            <person name="Takami H."/>
        </authorList>
    </citation>
    <scope>NUCLEOTIDE SEQUENCE</scope>
    <source>
        <strain evidence="13">Expedition CK06-06</strain>
    </source>
</reference>
<evidence type="ECO:0000256" key="6">
    <source>
        <dbReference type="ARBA" id="ARBA00022694"/>
    </source>
</evidence>
<dbReference type="GO" id="GO:0005737">
    <property type="term" value="C:cytoplasm"/>
    <property type="evidence" value="ECO:0007669"/>
    <property type="project" value="UniProtKB-SubCell"/>
</dbReference>